<dbReference type="Gene3D" id="3.40.630.30">
    <property type="match status" value="1"/>
</dbReference>
<dbReference type="InterPro" id="IPR000182">
    <property type="entry name" value="GNAT_dom"/>
</dbReference>
<feature type="domain" description="N-acetyltransferase" evidence="1">
    <location>
        <begin position="1"/>
        <end position="147"/>
    </location>
</feature>
<accession>A0A6G6GQ25</accession>
<dbReference type="RefSeq" id="WP_164680697.1">
    <property type="nucleotide sequence ID" value="NZ_CP049057.1"/>
</dbReference>
<dbReference type="InterPro" id="IPR016181">
    <property type="entry name" value="Acyl_CoA_acyltransferase"/>
</dbReference>
<dbReference type="GO" id="GO:0016747">
    <property type="term" value="F:acyltransferase activity, transferring groups other than amino-acyl groups"/>
    <property type="evidence" value="ECO:0007669"/>
    <property type="project" value="InterPro"/>
</dbReference>
<dbReference type="Proteomes" id="UP000505306">
    <property type="component" value="Chromosome"/>
</dbReference>
<dbReference type="PROSITE" id="PS51186">
    <property type="entry name" value="GNAT"/>
    <property type="match status" value="1"/>
</dbReference>
<dbReference type="Pfam" id="PF00583">
    <property type="entry name" value="Acetyltransf_1"/>
    <property type="match status" value="1"/>
</dbReference>
<keyword evidence="2" id="KW-0808">Transferase</keyword>
<proteinExistence type="predicted"/>
<name>A0A6G6GQ25_9FLAO</name>
<evidence type="ECO:0000313" key="3">
    <source>
        <dbReference type="Proteomes" id="UP000505306"/>
    </source>
</evidence>
<dbReference type="PANTHER" id="PTHR43072">
    <property type="entry name" value="N-ACETYLTRANSFERASE"/>
    <property type="match status" value="1"/>
</dbReference>
<organism evidence="2 3">
    <name type="scientific">Rasiella rasia</name>
    <dbReference type="NCBI Taxonomy" id="2744027"/>
    <lineage>
        <taxon>Bacteria</taxon>
        <taxon>Pseudomonadati</taxon>
        <taxon>Bacteroidota</taxon>
        <taxon>Flavobacteriia</taxon>
        <taxon>Flavobacteriales</taxon>
        <taxon>Flavobacteriaceae</taxon>
        <taxon>Rasiella</taxon>
    </lineage>
</organism>
<keyword evidence="3" id="KW-1185">Reference proteome</keyword>
<dbReference type="PANTHER" id="PTHR43072:SF58">
    <property type="entry name" value="N-ACETYLTRANSFERASE DOMAIN-CONTAINING PROTEIN"/>
    <property type="match status" value="1"/>
</dbReference>
<dbReference type="SUPFAM" id="SSF55729">
    <property type="entry name" value="Acyl-CoA N-acyltransferases (Nat)"/>
    <property type="match status" value="1"/>
</dbReference>
<reference evidence="2 3" key="1">
    <citation type="submission" date="2020-02" db="EMBL/GenBank/DDBJ databases">
        <title>Complete genome sequence of Flavobacteriaceae bacterium.</title>
        <authorList>
            <person name="Kim S.-J."/>
            <person name="Kim Y.-S."/>
            <person name="Kim K.-H."/>
        </authorList>
    </citation>
    <scope>NUCLEOTIDE SEQUENCE [LARGE SCALE GENOMIC DNA]</scope>
    <source>
        <strain evidence="2 3">RR4-40</strain>
    </source>
</reference>
<dbReference type="KEGG" id="mgel:G5B37_14310"/>
<sequence length="147" mass="16880">MKIQAATLSHLNKLTPLFNGYRVFYKQPSDIARAEKFLTERLEKGDSTIFIAISENEEAMGFTQLYPSFSSVSTQRTYILNDLYVSEAHRKKGVGEALMQHAKQFAILKGAKGITLETETHNPAQHLYERIGWKKDTAVFHYTWEIH</sequence>
<evidence type="ECO:0000313" key="2">
    <source>
        <dbReference type="EMBL" id="QIE60686.1"/>
    </source>
</evidence>
<gene>
    <name evidence="2" type="ORF">G5B37_14310</name>
</gene>
<protein>
    <submittedName>
        <fullName evidence="2">GNAT family N-acetyltransferase</fullName>
    </submittedName>
</protein>
<evidence type="ECO:0000259" key="1">
    <source>
        <dbReference type="PROSITE" id="PS51186"/>
    </source>
</evidence>
<dbReference type="EMBL" id="CP049057">
    <property type="protein sequence ID" value="QIE60686.1"/>
    <property type="molecule type" value="Genomic_DNA"/>
</dbReference>
<dbReference type="AlphaFoldDB" id="A0A6G6GQ25"/>
<dbReference type="CDD" id="cd04301">
    <property type="entry name" value="NAT_SF"/>
    <property type="match status" value="1"/>
</dbReference>